<gene>
    <name evidence="1" type="primary">yqfC</name>
    <name evidence="1" type="ORF">TKV_c10010</name>
</gene>
<dbReference type="OrthoDB" id="2989236at2"/>
<dbReference type="EMBL" id="CP009170">
    <property type="protein sequence ID" value="AIS52178.1"/>
    <property type="molecule type" value="Genomic_DNA"/>
</dbReference>
<proteinExistence type="predicted"/>
<reference evidence="2" key="1">
    <citation type="journal article" date="2015" name="Genome Announc.">
        <title>Whole-Genome Sequences of 80 Environmental and Clinical Isolates of Burkholderia pseudomallei.</title>
        <authorList>
            <person name="Johnson S.L."/>
            <person name="Baker A.L."/>
            <person name="Chain P.S."/>
            <person name="Currie B.J."/>
            <person name="Daligault H.E."/>
            <person name="Davenport K.W."/>
            <person name="Davis C.B."/>
            <person name="Inglis T.J."/>
            <person name="Kaestli M."/>
            <person name="Koren S."/>
            <person name="Mayo M."/>
            <person name="Merritt A.J."/>
            <person name="Price E.P."/>
            <person name="Sarovich D.S."/>
            <person name="Warner J."/>
            <person name="Rosovitz M.J."/>
        </authorList>
    </citation>
    <scope>NUCLEOTIDE SEQUENCE [LARGE SCALE GENOMIC DNA]</scope>
    <source>
        <strain evidence="2">DSM 2030</strain>
    </source>
</reference>
<dbReference type="NCBIfam" id="TIGR02856">
    <property type="entry name" value="spore_yqfC"/>
    <property type="match status" value="1"/>
</dbReference>
<dbReference type="KEGG" id="tki:TKV_c10010"/>
<organism evidence="1 2">
    <name type="scientific">Thermoanaerobacter kivui</name>
    <name type="common">Acetogenium kivui</name>
    <dbReference type="NCBI Taxonomy" id="2325"/>
    <lineage>
        <taxon>Bacteria</taxon>
        <taxon>Bacillati</taxon>
        <taxon>Bacillota</taxon>
        <taxon>Clostridia</taxon>
        <taxon>Thermoanaerobacterales</taxon>
        <taxon>Thermoanaerobacteraceae</taxon>
        <taxon>Thermoanaerobacter</taxon>
    </lineage>
</organism>
<dbReference type="Proteomes" id="UP000029669">
    <property type="component" value="Chromosome"/>
</dbReference>
<dbReference type="HOGENOM" id="CLU_161222_2_1_9"/>
<name>A0A097AQT4_THEKI</name>
<dbReference type="InterPro" id="IPR022477">
    <property type="entry name" value="Spore_YqfC"/>
</dbReference>
<keyword evidence="2" id="KW-1185">Reference proteome</keyword>
<dbReference type="Pfam" id="PF07873">
    <property type="entry name" value="YabP"/>
    <property type="match status" value="1"/>
</dbReference>
<sequence>MKSDVIKGGVINIIDFPKDVLLNLPKITLIGKTQLTIENHRGIIEYIPERVRINTTIGVVRITGKNMVINSIMTEIITISGEITNIKIIV</sequence>
<dbReference type="RefSeq" id="WP_049684974.1">
    <property type="nucleotide sequence ID" value="NZ_CP009170.1"/>
</dbReference>
<dbReference type="InterPro" id="IPR022476">
    <property type="entry name" value="Spore_YabP/YqfC"/>
</dbReference>
<protein>
    <submittedName>
        <fullName evidence="1">Sporulation protein YqfC</fullName>
    </submittedName>
</protein>
<dbReference type="AlphaFoldDB" id="A0A097AQT4"/>
<accession>A0A097AQT4</accession>
<evidence type="ECO:0000313" key="2">
    <source>
        <dbReference type="Proteomes" id="UP000029669"/>
    </source>
</evidence>
<dbReference type="STRING" id="2325.TKV_c10010"/>
<evidence type="ECO:0000313" key="1">
    <source>
        <dbReference type="EMBL" id="AIS52178.1"/>
    </source>
</evidence>
<dbReference type="eggNOG" id="ENOG5032ZA5">
    <property type="taxonomic scope" value="Bacteria"/>
</dbReference>